<reference evidence="2" key="2">
    <citation type="submission" date="2021-12" db="EMBL/GenBank/DDBJ databases">
        <title>Resequencing data analysis of finger millet.</title>
        <authorList>
            <person name="Hatakeyama M."/>
            <person name="Aluri S."/>
            <person name="Balachadran M.T."/>
            <person name="Sivarajan S.R."/>
            <person name="Poveda L."/>
            <person name="Shimizu-Inatsugi R."/>
            <person name="Schlapbach R."/>
            <person name="Sreeman S.M."/>
            <person name="Shimizu K.K."/>
        </authorList>
    </citation>
    <scope>NUCLEOTIDE SEQUENCE</scope>
</reference>
<dbReference type="Pfam" id="PF04398">
    <property type="entry name" value="DUF538"/>
    <property type="match status" value="1"/>
</dbReference>
<dbReference type="Gene3D" id="2.30.240.10">
    <property type="entry name" value="At5g01610-like"/>
    <property type="match status" value="1"/>
</dbReference>
<proteinExistence type="predicted"/>
<comment type="caution">
    <text evidence="2">The sequence shown here is derived from an EMBL/GenBank/DDBJ whole genome shotgun (WGS) entry which is preliminary data.</text>
</comment>
<evidence type="ECO:0000313" key="2">
    <source>
        <dbReference type="EMBL" id="GJM87766.1"/>
    </source>
</evidence>
<dbReference type="PANTHER" id="PTHR31676">
    <property type="entry name" value="T31J12.3 PROTEIN-RELATED"/>
    <property type="match status" value="1"/>
</dbReference>
<reference evidence="2" key="1">
    <citation type="journal article" date="2018" name="DNA Res.">
        <title>Multiple hybrid de novo genome assembly of finger millet, an orphan allotetraploid crop.</title>
        <authorList>
            <person name="Hatakeyama M."/>
            <person name="Aluri S."/>
            <person name="Balachadran M.T."/>
            <person name="Sivarajan S.R."/>
            <person name="Patrignani A."/>
            <person name="Gruter S."/>
            <person name="Poveda L."/>
            <person name="Shimizu-Inatsugi R."/>
            <person name="Baeten J."/>
            <person name="Francoijs K.J."/>
            <person name="Nataraja K.N."/>
            <person name="Reddy Y.A.N."/>
            <person name="Phadnis S."/>
            <person name="Ravikumar R.L."/>
            <person name="Schlapbach R."/>
            <person name="Sreeman S.M."/>
            <person name="Shimizu K.K."/>
        </authorList>
    </citation>
    <scope>NUCLEOTIDE SEQUENCE</scope>
</reference>
<dbReference type="AlphaFoldDB" id="A0AAV5BMT4"/>
<sequence length="160" mass="16916">MAGISKATLVVLLAFAAVLSAAAAAAGNGTSSPTAYEMLEQYNFPRGILPEGVTGYKLRPDGGFEVYFPRACEFLLSHTWLVRYDARISGAAASGKLTALTGVSVKVLFLWIPVGEVDRAGDQLSFYVGPVATSFPIADFADSPKCRGYNDAAAAALSWW</sequence>
<name>A0AAV5BMT4_ELECO</name>
<evidence type="ECO:0000256" key="1">
    <source>
        <dbReference type="SAM" id="SignalP"/>
    </source>
</evidence>
<dbReference type="InterPro" id="IPR007493">
    <property type="entry name" value="DUF538"/>
</dbReference>
<organism evidence="2 3">
    <name type="scientific">Eleusine coracana subsp. coracana</name>
    <dbReference type="NCBI Taxonomy" id="191504"/>
    <lineage>
        <taxon>Eukaryota</taxon>
        <taxon>Viridiplantae</taxon>
        <taxon>Streptophyta</taxon>
        <taxon>Embryophyta</taxon>
        <taxon>Tracheophyta</taxon>
        <taxon>Spermatophyta</taxon>
        <taxon>Magnoliopsida</taxon>
        <taxon>Liliopsida</taxon>
        <taxon>Poales</taxon>
        <taxon>Poaceae</taxon>
        <taxon>PACMAD clade</taxon>
        <taxon>Chloridoideae</taxon>
        <taxon>Cynodonteae</taxon>
        <taxon>Eleusininae</taxon>
        <taxon>Eleusine</taxon>
    </lineage>
</organism>
<dbReference type="InterPro" id="IPR036758">
    <property type="entry name" value="At5g01610-like"/>
</dbReference>
<dbReference type="PANTHER" id="PTHR31676:SF27">
    <property type="entry name" value="EXPRESSED PROTEIN"/>
    <property type="match status" value="1"/>
</dbReference>
<gene>
    <name evidence="2" type="primary">ga03757</name>
    <name evidence="2" type="ORF">PR202_ga03757</name>
</gene>
<dbReference type="SUPFAM" id="SSF141562">
    <property type="entry name" value="At5g01610-like"/>
    <property type="match status" value="1"/>
</dbReference>
<evidence type="ECO:0000313" key="3">
    <source>
        <dbReference type="Proteomes" id="UP001054889"/>
    </source>
</evidence>
<feature type="signal peptide" evidence="1">
    <location>
        <begin position="1"/>
        <end position="24"/>
    </location>
</feature>
<protein>
    <submittedName>
        <fullName evidence="2">Uncharacterized protein</fullName>
    </submittedName>
</protein>
<keyword evidence="3" id="KW-1185">Reference proteome</keyword>
<feature type="chain" id="PRO_5043842649" evidence="1">
    <location>
        <begin position="25"/>
        <end position="160"/>
    </location>
</feature>
<keyword evidence="1" id="KW-0732">Signal</keyword>
<accession>A0AAV5BMT4</accession>
<dbReference type="Proteomes" id="UP001054889">
    <property type="component" value="Unassembled WGS sequence"/>
</dbReference>
<dbReference type="EMBL" id="BQKI01000002">
    <property type="protein sequence ID" value="GJM87766.1"/>
    <property type="molecule type" value="Genomic_DNA"/>
</dbReference>